<dbReference type="EMBL" id="CP042906">
    <property type="protein sequence ID" value="QEX18235.1"/>
    <property type="molecule type" value="Genomic_DNA"/>
</dbReference>
<protein>
    <submittedName>
        <fullName evidence="2">Uncharacterized protein</fullName>
    </submittedName>
</protein>
<accession>A0A5J6MNQ4</accession>
<evidence type="ECO:0000313" key="3">
    <source>
        <dbReference type="Proteomes" id="UP000326202"/>
    </source>
</evidence>
<reference evidence="2 3" key="1">
    <citation type="submission" date="2019-08" db="EMBL/GenBank/DDBJ databases">
        <title>Hyperibacter terrae gen. nov., sp. nov. and Hyperibacter viscosus sp. nov., two new members in the family Rhodospirillaceae isolated from the rhizosphere of Hypericum perforatum.</title>
        <authorList>
            <person name="Noviana Z."/>
        </authorList>
    </citation>
    <scope>NUCLEOTIDE SEQUENCE [LARGE SCALE GENOMIC DNA]</scope>
    <source>
        <strain evidence="2 3">R5913</strain>
    </source>
</reference>
<sequence length="105" mass="10882">MLQELTPDQAEWGLADAIALSLAGDKFKLAELRQKIGPAMKETAQGPTFAMLTDPESDPESLLATKLAGVARFESFMTDYKAKLNAAAPSTSEAPGTAPAATAGG</sequence>
<keyword evidence="3" id="KW-1185">Reference proteome</keyword>
<dbReference type="OrthoDB" id="7431909at2"/>
<organism evidence="2 3">
    <name type="scientific">Hypericibacter terrae</name>
    <dbReference type="NCBI Taxonomy" id="2602015"/>
    <lineage>
        <taxon>Bacteria</taxon>
        <taxon>Pseudomonadati</taxon>
        <taxon>Pseudomonadota</taxon>
        <taxon>Alphaproteobacteria</taxon>
        <taxon>Rhodospirillales</taxon>
        <taxon>Dongiaceae</taxon>
        <taxon>Hypericibacter</taxon>
    </lineage>
</organism>
<dbReference type="KEGG" id="htq:FRZ44_35400"/>
<gene>
    <name evidence="2" type="ORF">FRZ44_35400</name>
</gene>
<dbReference type="Proteomes" id="UP000326202">
    <property type="component" value="Chromosome"/>
</dbReference>
<dbReference type="AlphaFoldDB" id="A0A5J6MNQ4"/>
<evidence type="ECO:0000256" key="1">
    <source>
        <dbReference type="SAM" id="MobiDB-lite"/>
    </source>
</evidence>
<dbReference type="RefSeq" id="WP_151178419.1">
    <property type="nucleotide sequence ID" value="NZ_CP042906.1"/>
</dbReference>
<evidence type="ECO:0000313" key="2">
    <source>
        <dbReference type="EMBL" id="QEX18235.1"/>
    </source>
</evidence>
<proteinExistence type="predicted"/>
<feature type="region of interest" description="Disordered" evidence="1">
    <location>
        <begin position="86"/>
        <end position="105"/>
    </location>
</feature>
<name>A0A5J6MNQ4_9PROT</name>